<evidence type="ECO:0000313" key="2">
    <source>
        <dbReference type="Proteomes" id="UP001358586"/>
    </source>
</evidence>
<name>A0ABR0N9C0_GOSAR</name>
<keyword evidence="2" id="KW-1185">Reference proteome</keyword>
<accession>A0ABR0N9C0</accession>
<reference evidence="1 2" key="1">
    <citation type="submission" date="2023-03" db="EMBL/GenBank/DDBJ databases">
        <title>WGS of Gossypium arboreum.</title>
        <authorList>
            <person name="Yu D."/>
        </authorList>
    </citation>
    <scope>NUCLEOTIDE SEQUENCE [LARGE SCALE GENOMIC DNA]</scope>
    <source>
        <tissue evidence="1">Leaf</tissue>
    </source>
</reference>
<evidence type="ECO:0000313" key="1">
    <source>
        <dbReference type="EMBL" id="KAK5787190.1"/>
    </source>
</evidence>
<dbReference type="EMBL" id="JARKNE010000011">
    <property type="protein sequence ID" value="KAK5787190.1"/>
    <property type="molecule type" value="Genomic_DNA"/>
</dbReference>
<dbReference type="Proteomes" id="UP001358586">
    <property type="component" value="Chromosome 11"/>
</dbReference>
<proteinExistence type="predicted"/>
<sequence length="49" mass="5376">MKSRRWSRNRSNGCALTKVRNDMTEVATASTEGVDWGMATPSTMGLEGQ</sequence>
<organism evidence="1 2">
    <name type="scientific">Gossypium arboreum</name>
    <name type="common">Tree cotton</name>
    <name type="synonym">Gossypium nanking</name>
    <dbReference type="NCBI Taxonomy" id="29729"/>
    <lineage>
        <taxon>Eukaryota</taxon>
        <taxon>Viridiplantae</taxon>
        <taxon>Streptophyta</taxon>
        <taxon>Embryophyta</taxon>
        <taxon>Tracheophyta</taxon>
        <taxon>Spermatophyta</taxon>
        <taxon>Magnoliopsida</taxon>
        <taxon>eudicotyledons</taxon>
        <taxon>Gunneridae</taxon>
        <taxon>Pentapetalae</taxon>
        <taxon>rosids</taxon>
        <taxon>malvids</taxon>
        <taxon>Malvales</taxon>
        <taxon>Malvaceae</taxon>
        <taxon>Malvoideae</taxon>
        <taxon>Gossypium</taxon>
    </lineage>
</organism>
<comment type="caution">
    <text evidence="1">The sequence shown here is derived from an EMBL/GenBank/DDBJ whole genome shotgun (WGS) entry which is preliminary data.</text>
</comment>
<protein>
    <submittedName>
        <fullName evidence="1">Uncharacterized protein</fullName>
    </submittedName>
</protein>
<gene>
    <name evidence="1" type="ORF">PVK06_041843</name>
</gene>